<dbReference type="InterPro" id="IPR011989">
    <property type="entry name" value="ARM-like"/>
</dbReference>
<keyword evidence="5" id="KW-0539">Nucleus</keyword>
<dbReference type="GO" id="GO:0005634">
    <property type="term" value="C:nucleus"/>
    <property type="evidence" value="ECO:0007669"/>
    <property type="project" value="UniProtKB-SubCell"/>
</dbReference>
<keyword evidence="8" id="KW-1185">Reference proteome</keyword>
<dbReference type="SMART" id="SM00185">
    <property type="entry name" value="ARM"/>
    <property type="match status" value="5"/>
</dbReference>
<feature type="compositionally biased region" description="Basic and acidic residues" evidence="6">
    <location>
        <begin position="201"/>
        <end position="217"/>
    </location>
</feature>
<dbReference type="Proteomes" id="UP000313359">
    <property type="component" value="Unassembled WGS sequence"/>
</dbReference>
<evidence type="ECO:0000256" key="4">
    <source>
        <dbReference type="ARBA" id="ARBA00022737"/>
    </source>
</evidence>
<protein>
    <submittedName>
        <fullName evidence="7">ARM repeat-containing protein</fullName>
    </submittedName>
</protein>
<dbReference type="Pfam" id="PF00514">
    <property type="entry name" value="Arm"/>
    <property type="match status" value="1"/>
</dbReference>
<evidence type="ECO:0000256" key="6">
    <source>
        <dbReference type="SAM" id="MobiDB-lite"/>
    </source>
</evidence>
<dbReference type="InterPro" id="IPR000225">
    <property type="entry name" value="Armadillo"/>
</dbReference>
<dbReference type="InterPro" id="IPR038739">
    <property type="entry name" value="ARMC8/Vid28"/>
</dbReference>
<dbReference type="GO" id="GO:0034657">
    <property type="term" value="C:GID complex"/>
    <property type="evidence" value="ECO:0007669"/>
    <property type="project" value="TreeGrafter"/>
</dbReference>
<dbReference type="SUPFAM" id="SSF48371">
    <property type="entry name" value="ARM repeat"/>
    <property type="match status" value="1"/>
</dbReference>
<evidence type="ECO:0000256" key="2">
    <source>
        <dbReference type="ARBA" id="ARBA00004496"/>
    </source>
</evidence>
<name>A0A5C2ST88_9APHY</name>
<evidence type="ECO:0000313" key="7">
    <source>
        <dbReference type="EMBL" id="RPD66511.1"/>
    </source>
</evidence>
<keyword evidence="4" id="KW-0677">Repeat</keyword>
<sequence>MIMTVTTLNVATLKAVKNAVIGNRTAKGHYGRDEMFVSRLVECINDPPMSPSDPEGTRTNLRIEAAHILASLSYGSPDALRMLLRLNASQALLYAVSTFKPSDSVPLKAALTRALRALAAAIADTVGPSQWGLSPTVSDLRPEAKAALDNLFQPDILDVYIPLLNDPSPQVSTAIAQLIASSVRDSTHRTKVSDWCPPGERTVETKGKRGWEKREPTKSPSRQSGWIARTLTTLLRQKDAKLQEAVLSALASLTKENEPLALRLARAPPGQEPVLSTVLSLCKSRNTDLQLAASLCATNILRAPPAPKSHLSYISPADQATAITIMHVLNRIISLDAASNPSKTKACFILYHLVTDHRLFCQLAYERNCLVQVAQLVTSITPLENTEFDEDEPESVSRLREAALTVVAAIAMFDNDIRTAVTDEFKIIPVVQASLSHQYVGVRYAACQCARALSRAVAALRTNIVDTGLGMSVFQLFMKEDEDRQVMHAASTVVCNIVTDFSPLRSTLIEQGVIARLVLLLNTHDSALRLNALWAFKNLLYKATPELKRQVMNSIGWQEVRHLFEDPDHRIREQAFHIVRHVADGVDGVDLLFSEMGGSEVLLGHLAQAIESDDDEDVVLQAVFVLANMANSAAHQRSILADSRILKCLRDCLIDAKVEIRRPAISCVLELVRQNPRSHRELHEAKIDSTLRHMCEHTLHVSASPTTLRLGGGRQMGAEDDLEVQDKARQALHWLEHNADMDV</sequence>
<dbReference type="STRING" id="1328759.A0A5C2ST88"/>
<reference evidence="7" key="1">
    <citation type="journal article" date="2018" name="Genome Biol. Evol.">
        <title>Genomics and development of Lentinus tigrinus, a white-rot wood-decaying mushroom with dimorphic fruiting bodies.</title>
        <authorList>
            <person name="Wu B."/>
            <person name="Xu Z."/>
            <person name="Knudson A."/>
            <person name="Carlson A."/>
            <person name="Chen N."/>
            <person name="Kovaka S."/>
            <person name="LaButti K."/>
            <person name="Lipzen A."/>
            <person name="Pennachio C."/>
            <person name="Riley R."/>
            <person name="Schakwitz W."/>
            <person name="Umezawa K."/>
            <person name="Ohm R.A."/>
            <person name="Grigoriev I.V."/>
            <person name="Nagy L.G."/>
            <person name="Gibbons J."/>
            <person name="Hibbett D."/>
        </authorList>
    </citation>
    <scope>NUCLEOTIDE SEQUENCE [LARGE SCALE GENOMIC DNA]</scope>
    <source>
        <strain evidence="7">ALCF2SS1-6</strain>
    </source>
</reference>
<dbReference type="GO" id="GO:0043161">
    <property type="term" value="P:proteasome-mediated ubiquitin-dependent protein catabolic process"/>
    <property type="evidence" value="ECO:0007669"/>
    <property type="project" value="TreeGrafter"/>
</dbReference>
<evidence type="ECO:0000256" key="1">
    <source>
        <dbReference type="ARBA" id="ARBA00004123"/>
    </source>
</evidence>
<dbReference type="PANTHER" id="PTHR15651:SF7">
    <property type="entry name" value="ARMADILLO REPEAT-CONTAINING PROTEIN 8"/>
    <property type="match status" value="1"/>
</dbReference>
<accession>A0A5C2ST88</accession>
<comment type="subcellular location">
    <subcellularLocation>
        <location evidence="2">Cytoplasm</location>
    </subcellularLocation>
    <subcellularLocation>
        <location evidence="1">Nucleus</location>
    </subcellularLocation>
</comment>
<evidence type="ECO:0000256" key="5">
    <source>
        <dbReference type="ARBA" id="ARBA00023242"/>
    </source>
</evidence>
<feature type="region of interest" description="Disordered" evidence="6">
    <location>
        <begin position="189"/>
        <end position="223"/>
    </location>
</feature>
<proteinExistence type="predicted"/>
<keyword evidence="3" id="KW-0963">Cytoplasm</keyword>
<dbReference type="OrthoDB" id="5559898at2759"/>
<dbReference type="GO" id="GO:0005737">
    <property type="term" value="C:cytoplasm"/>
    <property type="evidence" value="ECO:0007669"/>
    <property type="project" value="UniProtKB-SubCell"/>
</dbReference>
<dbReference type="InterPro" id="IPR016024">
    <property type="entry name" value="ARM-type_fold"/>
</dbReference>
<evidence type="ECO:0000256" key="3">
    <source>
        <dbReference type="ARBA" id="ARBA00022490"/>
    </source>
</evidence>
<dbReference type="AlphaFoldDB" id="A0A5C2ST88"/>
<gene>
    <name evidence="7" type="ORF">L227DRAFT_517859</name>
</gene>
<dbReference type="PANTHER" id="PTHR15651">
    <property type="entry name" value="ARMADILLO REPEAT-CONTAINING PROTEIN 8"/>
    <property type="match status" value="1"/>
</dbReference>
<organism evidence="7 8">
    <name type="scientific">Lentinus tigrinus ALCF2SS1-6</name>
    <dbReference type="NCBI Taxonomy" id="1328759"/>
    <lineage>
        <taxon>Eukaryota</taxon>
        <taxon>Fungi</taxon>
        <taxon>Dikarya</taxon>
        <taxon>Basidiomycota</taxon>
        <taxon>Agaricomycotina</taxon>
        <taxon>Agaricomycetes</taxon>
        <taxon>Polyporales</taxon>
        <taxon>Polyporaceae</taxon>
        <taxon>Lentinus</taxon>
    </lineage>
</organism>
<dbReference type="EMBL" id="ML122251">
    <property type="protein sequence ID" value="RPD66511.1"/>
    <property type="molecule type" value="Genomic_DNA"/>
</dbReference>
<evidence type="ECO:0000313" key="8">
    <source>
        <dbReference type="Proteomes" id="UP000313359"/>
    </source>
</evidence>
<dbReference type="Gene3D" id="1.25.10.10">
    <property type="entry name" value="Leucine-rich Repeat Variant"/>
    <property type="match status" value="3"/>
</dbReference>